<dbReference type="GO" id="GO:0000155">
    <property type="term" value="F:phosphorelay sensor kinase activity"/>
    <property type="evidence" value="ECO:0007669"/>
    <property type="project" value="TreeGrafter"/>
</dbReference>
<evidence type="ECO:0000256" key="4">
    <source>
        <dbReference type="ARBA" id="ARBA00022679"/>
    </source>
</evidence>
<accession>A0A0F7CGT2</accession>
<dbReference type="RefSeq" id="WP_025695984.1">
    <property type="nucleotide sequence ID" value="NZ_ASQQ01000422.1"/>
</dbReference>
<dbReference type="PATRIC" id="fig|1333534.5.peg.782"/>
<gene>
    <name evidence="10" type="ORF">VK70_03595</name>
</gene>
<keyword evidence="6" id="KW-0418">Kinase</keyword>
<reference evidence="10 11" key="2">
    <citation type="journal article" date="2016" name="Genome Announc.">
        <title>Genome Sequence of a Gram-Positive Diazotroph, Paenibacillus durus Type Strain ATCC 35681.</title>
        <authorList>
            <person name="Halim M.A."/>
            <person name="Rahman A.Y."/>
            <person name="Sim K.S."/>
            <person name="Yam H.C."/>
            <person name="Rahim A.A."/>
            <person name="Ghazali A.H."/>
            <person name="Najimudin N."/>
        </authorList>
    </citation>
    <scope>NUCLEOTIDE SEQUENCE [LARGE SCALE GENOMIC DNA]</scope>
    <source>
        <strain evidence="10 11">ATCC 35681</strain>
    </source>
</reference>
<dbReference type="SMR" id="A0A0F7CGT2"/>
<dbReference type="EC" id="2.7.13.3" evidence="2"/>
<keyword evidence="8" id="KW-0902">Two-component regulatory system</keyword>
<dbReference type="PANTHER" id="PTHR43547">
    <property type="entry name" value="TWO-COMPONENT HISTIDINE KINASE"/>
    <property type="match status" value="1"/>
</dbReference>
<evidence type="ECO:0000256" key="5">
    <source>
        <dbReference type="ARBA" id="ARBA00022741"/>
    </source>
</evidence>
<evidence type="ECO:0000256" key="1">
    <source>
        <dbReference type="ARBA" id="ARBA00000085"/>
    </source>
</evidence>
<evidence type="ECO:0000259" key="9">
    <source>
        <dbReference type="PROSITE" id="PS50109"/>
    </source>
</evidence>
<evidence type="ECO:0000256" key="7">
    <source>
        <dbReference type="ARBA" id="ARBA00022840"/>
    </source>
</evidence>
<reference evidence="10 11" key="1">
    <citation type="submission" date="2015-03" db="EMBL/GenBank/DDBJ databases">
        <authorList>
            <person name="Abdul Halim M."/>
        </authorList>
    </citation>
    <scope>NUCLEOTIDE SEQUENCE [LARGE SCALE GENOMIC DNA]</scope>
    <source>
        <strain evidence="10 11">ATCC 35681</strain>
    </source>
</reference>
<organism evidence="10 11">
    <name type="scientific">Paenibacillus durus ATCC 35681</name>
    <dbReference type="NCBI Taxonomy" id="1333534"/>
    <lineage>
        <taxon>Bacteria</taxon>
        <taxon>Bacillati</taxon>
        <taxon>Bacillota</taxon>
        <taxon>Bacilli</taxon>
        <taxon>Bacillales</taxon>
        <taxon>Paenibacillaceae</taxon>
        <taxon>Paenibacillus</taxon>
    </lineage>
</organism>
<evidence type="ECO:0000256" key="3">
    <source>
        <dbReference type="ARBA" id="ARBA00022553"/>
    </source>
</evidence>
<dbReference type="PRINTS" id="PR00344">
    <property type="entry name" value="BCTRLSENSOR"/>
</dbReference>
<dbReference type="Pfam" id="PF02518">
    <property type="entry name" value="HATPase_c"/>
    <property type="match status" value="1"/>
</dbReference>
<sequence length="161" mass="17853">MQPLVKRDVEIGDMLEEAMEQVKMVGQNQEKTVRYSGLKSPVCVYGDREKLVTAIINILSNCIRYARACVAIEARTEAGNVIIRIADDGKGINPKDLPHIFERFYMGEDGHAGIGLAITKEIIEYHQGTVTAMNGENGAIFTIRLKTVKQKVSYPELPETG</sequence>
<dbReference type="PANTHER" id="PTHR43547:SF2">
    <property type="entry name" value="HYBRID SIGNAL TRANSDUCTION HISTIDINE KINASE C"/>
    <property type="match status" value="1"/>
</dbReference>
<dbReference type="AlphaFoldDB" id="A0A0F7CGT2"/>
<dbReference type="SMART" id="SM00387">
    <property type="entry name" value="HATPase_c"/>
    <property type="match status" value="1"/>
</dbReference>
<evidence type="ECO:0000256" key="2">
    <source>
        <dbReference type="ARBA" id="ARBA00012438"/>
    </source>
</evidence>
<dbReference type="PROSITE" id="PS50109">
    <property type="entry name" value="HIS_KIN"/>
    <property type="match status" value="1"/>
</dbReference>
<keyword evidence="4" id="KW-0808">Transferase</keyword>
<keyword evidence="3" id="KW-0597">Phosphoprotein</keyword>
<dbReference type="Proteomes" id="UP000034189">
    <property type="component" value="Chromosome"/>
</dbReference>
<dbReference type="SUPFAM" id="SSF55874">
    <property type="entry name" value="ATPase domain of HSP90 chaperone/DNA topoisomerase II/histidine kinase"/>
    <property type="match status" value="1"/>
</dbReference>
<evidence type="ECO:0000256" key="6">
    <source>
        <dbReference type="ARBA" id="ARBA00022777"/>
    </source>
</evidence>
<dbReference type="InterPro" id="IPR003594">
    <property type="entry name" value="HATPase_dom"/>
</dbReference>
<dbReference type="CDD" id="cd00075">
    <property type="entry name" value="HATPase"/>
    <property type="match status" value="1"/>
</dbReference>
<dbReference type="InterPro" id="IPR005467">
    <property type="entry name" value="His_kinase_dom"/>
</dbReference>
<keyword evidence="5" id="KW-0547">Nucleotide-binding</keyword>
<dbReference type="InterPro" id="IPR004358">
    <property type="entry name" value="Sig_transdc_His_kin-like_C"/>
</dbReference>
<name>A0A0F7CGT2_PAEDU</name>
<evidence type="ECO:0000313" key="11">
    <source>
        <dbReference type="Proteomes" id="UP000034189"/>
    </source>
</evidence>
<dbReference type="InterPro" id="IPR036890">
    <property type="entry name" value="HATPase_C_sf"/>
</dbReference>
<comment type="catalytic activity">
    <reaction evidence="1">
        <text>ATP + protein L-histidine = ADP + protein N-phospho-L-histidine.</text>
        <dbReference type="EC" id="2.7.13.3"/>
    </reaction>
</comment>
<protein>
    <recommendedName>
        <fullName evidence="2">histidine kinase</fullName>
        <ecNumber evidence="2">2.7.13.3</ecNumber>
    </recommendedName>
</protein>
<evidence type="ECO:0000256" key="8">
    <source>
        <dbReference type="ARBA" id="ARBA00023012"/>
    </source>
</evidence>
<proteinExistence type="predicted"/>
<dbReference type="GO" id="GO:0005524">
    <property type="term" value="F:ATP binding"/>
    <property type="evidence" value="ECO:0007669"/>
    <property type="project" value="UniProtKB-KW"/>
</dbReference>
<dbReference type="EMBL" id="CP011114">
    <property type="protein sequence ID" value="AKG33781.1"/>
    <property type="molecule type" value="Genomic_DNA"/>
</dbReference>
<dbReference type="Gene3D" id="3.30.565.10">
    <property type="entry name" value="Histidine kinase-like ATPase, C-terminal domain"/>
    <property type="match status" value="1"/>
</dbReference>
<keyword evidence="7" id="KW-0067">ATP-binding</keyword>
<dbReference type="HOGENOM" id="CLU_1642050_0_0_9"/>
<evidence type="ECO:0000313" key="10">
    <source>
        <dbReference type="EMBL" id="AKG33781.1"/>
    </source>
</evidence>
<feature type="domain" description="Histidine kinase" evidence="9">
    <location>
        <begin position="1"/>
        <end position="149"/>
    </location>
</feature>